<dbReference type="AlphaFoldDB" id="A0A8S0S203"/>
<comment type="caution">
    <text evidence="2">The sequence shown here is derived from an EMBL/GenBank/DDBJ whole genome shotgun (WGS) entry which is preliminary data.</text>
</comment>
<proteinExistence type="predicted"/>
<organism evidence="2 3">
    <name type="scientific">Olea europaea subsp. europaea</name>
    <dbReference type="NCBI Taxonomy" id="158383"/>
    <lineage>
        <taxon>Eukaryota</taxon>
        <taxon>Viridiplantae</taxon>
        <taxon>Streptophyta</taxon>
        <taxon>Embryophyta</taxon>
        <taxon>Tracheophyta</taxon>
        <taxon>Spermatophyta</taxon>
        <taxon>Magnoliopsida</taxon>
        <taxon>eudicotyledons</taxon>
        <taxon>Gunneridae</taxon>
        <taxon>Pentapetalae</taxon>
        <taxon>asterids</taxon>
        <taxon>lamiids</taxon>
        <taxon>Lamiales</taxon>
        <taxon>Oleaceae</taxon>
        <taxon>Oleeae</taxon>
        <taxon>Olea</taxon>
    </lineage>
</organism>
<feature type="region of interest" description="Disordered" evidence="1">
    <location>
        <begin position="71"/>
        <end position="90"/>
    </location>
</feature>
<evidence type="ECO:0000256" key="1">
    <source>
        <dbReference type="SAM" id="MobiDB-lite"/>
    </source>
</evidence>
<feature type="compositionally biased region" description="Basic residues" evidence="1">
    <location>
        <begin position="16"/>
        <end position="25"/>
    </location>
</feature>
<feature type="non-terminal residue" evidence="2">
    <location>
        <position position="108"/>
    </location>
</feature>
<evidence type="ECO:0000313" key="2">
    <source>
        <dbReference type="EMBL" id="CAA2985615.1"/>
    </source>
</evidence>
<accession>A0A8S0S203</accession>
<gene>
    <name evidence="2" type="ORF">OLEA9_A064813</name>
</gene>
<protein>
    <submittedName>
        <fullName evidence="2">Uncharacterized protein</fullName>
    </submittedName>
</protein>
<keyword evidence="3" id="KW-1185">Reference proteome</keyword>
<reference evidence="2 3" key="1">
    <citation type="submission" date="2019-12" db="EMBL/GenBank/DDBJ databases">
        <authorList>
            <person name="Alioto T."/>
            <person name="Alioto T."/>
            <person name="Gomez Garrido J."/>
        </authorList>
    </citation>
    <scope>NUCLEOTIDE SEQUENCE [LARGE SCALE GENOMIC DNA]</scope>
</reference>
<name>A0A8S0S203_OLEEU</name>
<feature type="region of interest" description="Disordered" evidence="1">
    <location>
        <begin position="1"/>
        <end position="34"/>
    </location>
</feature>
<dbReference type="Proteomes" id="UP000594638">
    <property type="component" value="Unassembled WGS sequence"/>
</dbReference>
<dbReference type="EMBL" id="CACTIH010003817">
    <property type="protein sequence ID" value="CAA2985615.1"/>
    <property type="molecule type" value="Genomic_DNA"/>
</dbReference>
<sequence>MVFDGAPPIINNSRHTGTRFKHKSRPNGDNKANQSHVRAMEIKIDSSQVNHSSLEVNKMQKLGLKSRYPWDMGKGTRWKRHGSNWRQRESSQKLCNRIILPAMRSHSQ</sequence>
<evidence type="ECO:0000313" key="3">
    <source>
        <dbReference type="Proteomes" id="UP000594638"/>
    </source>
</evidence>
<dbReference type="Gramene" id="OE9A064813T1">
    <property type="protein sequence ID" value="OE9A064813C1"/>
    <property type="gene ID" value="OE9A064813"/>
</dbReference>